<proteinExistence type="predicted"/>
<evidence type="ECO:0000313" key="1">
    <source>
        <dbReference type="EMBL" id="GKX67013.1"/>
    </source>
</evidence>
<keyword evidence="2" id="KW-1185">Reference proteome</keyword>
<name>A0ACB5RCN2_9CLOT</name>
<sequence>MFLDRTFAFVIGLPILLILEVIRYKKSKEKESKFLNYREIGIIIFSLYIISLVAVTQFPFRTTITNYMDVNIVPVFNTIKDMSNIPSNMESFMIRFWIINIVGNLVLLMPLSILVPMLFKKFRSMKKTIILCFLVSVSIEFLQFLSMFCGNRRSVDIDDVILNTLGAVLGFFIFKYLQKIINKKCPQNYNLTM</sequence>
<dbReference type="EMBL" id="BROD01000001">
    <property type="protein sequence ID" value="GKX67013.1"/>
    <property type="molecule type" value="Genomic_DNA"/>
</dbReference>
<reference evidence="1" key="1">
    <citation type="journal article" date="2025" name="Int. J. Syst. Evol. Microbiol.">
        <title>Inconstantimicrobium mannanitabidum sp. nov., a novel member of the family Clostridiaceae isolated from anoxic soil under the treatment of reductive soil disinfestation.</title>
        <authorList>
            <person name="Ueki A."/>
            <person name="Tonouchi A."/>
            <person name="Honma S."/>
            <person name="Kaku N."/>
            <person name="Ueki K."/>
        </authorList>
    </citation>
    <scope>NUCLEOTIDE SEQUENCE</scope>
    <source>
        <strain evidence="1">TW13</strain>
    </source>
</reference>
<organism evidence="1 2">
    <name type="scientific">Inconstantimicrobium mannanitabidum</name>
    <dbReference type="NCBI Taxonomy" id="1604901"/>
    <lineage>
        <taxon>Bacteria</taxon>
        <taxon>Bacillati</taxon>
        <taxon>Bacillota</taxon>
        <taxon>Clostridia</taxon>
        <taxon>Eubacteriales</taxon>
        <taxon>Clostridiaceae</taxon>
        <taxon>Inconstantimicrobium</taxon>
    </lineage>
</organism>
<comment type="caution">
    <text evidence="1">The sequence shown here is derived from an EMBL/GenBank/DDBJ whole genome shotgun (WGS) entry which is preliminary data.</text>
</comment>
<accession>A0ACB5RCN2</accession>
<dbReference type="Proteomes" id="UP001058074">
    <property type="component" value="Unassembled WGS sequence"/>
</dbReference>
<gene>
    <name evidence="1" type="ORF">rsdtw13_22710</name>
</gene>
<evidence type="ECO:0000313" key="2">
    <source>
        <dbReference type="Proteomes" id="UP001058074"/>
    </source>
</evidence>
<protein>
    <submittedName>
        <fullName evidence="1">Antibiotic resistance protein VanZ</fullName>
    </submittedName>
</protein>